<evidence type="ECO:0000259" key="2">
    <source>
        <dbReference type="Pfam" id="PF00496"/>
    </source>
</evidence>
<feature type="chain" id="PRO_5046732617" evidence="1">
    <location>
        <begin position="26"/>
        <end position="591"/>
    </location>
</feature>
<keyword evidence="1" id="KW-0732">Signal</keyword>
<dbReference type="CDD" id="cd08501">
    <property type="entry name" value="PBP2_Lpqw"/>
    <property type="match status" value="1"/>
</dbReference>
<accession>A0ABQ6K980</accession>
<evidence type="ECO:0000313" key="3">
    <source>
        <dbReference type="EMBL" id="GMA96271.1"/>
    </source>
</evidence>
<dbReference type="PROSITE" id="PS51257">
    <property type="entry name" value="PROKAR_LIPOPROTEIN"/>
    <property type="match status" value="1"/>
</dbReference>
<organism evidence="3 4">
    <name type="scientific">Pseudolysinimonas kribbensis</name>
    <dbReference type="NCBI Taxonomy" id="433641"/>
    <lineage>
        <taxon>Bacteria</taxon>
        <taxon>Bacillati</taxon>
        <taxon>Actinomycetota</taxon>
        <taxon>Actinomycetes</taxon>
        <taxon>Micrococcales</taxon>
        <taxon>Microbacteriaceae</taxon>
        <taxon>Pseudolysinimonas</taxon>
    </lineage>
</organism>
<reference evidence="4" key="1">
    <citation type="journal article" date="2019" name="Int. J. Syst. Evol. Microbiol.">
        <title>The Global Catalogue of Microorganisms (GCM) 10K type strain sequencing project: providing services to taxonomists for standard genome sequencing and annotation.</title>
        <authorList>
            <consortium name="The Broad Institute Genomics Platform"/>
            <consortium name="The Broad Institute Genome Sequencing Center for Infectious Disease"/>
            <person name="Wu L."/>
            <person name="Ma J."/>
        </authorList>
    </citation>
    <scope>NUCLEOTIDE SEQUENCE [LARGE SCALE GENOMIC DNA]</scope>
    <source>
        <strain evidence="4">NBRC 108894</strain>
    </source>
</reference>
<protein>
    <submittedName>
        <fullName evidence="3">Peptide ABC transporter substrate-binding protein</fullName>
    </submittedName>
</protein>
<evidence type="ECO:0000256" key="1">
    <source>
        <dbReference type="SAM" id="SignalP"/>
    </source>
</evidence>
<dbReference type="EMBL" id="BSVB01000001">
    <property type="protein sequence ID" value="GMA96271.1"/>
    <property type="molecule type" value="Genomic_DNA"/>
</dbReference>
<proteinExistence type="predicted"/>
<feature type="domain" description="Solute-binding protein family 5" evidence="2">
    <location>
        <begin position="91"/>
        <end position="491"/>
    </location>
</feature>
<comment type="caution">
    <text evidence="3">The sequence shown here is derived from an EMBL/GenBank/DDBJ whole genome shotgun (WGS) entry which is preliminary data.</text>
</comment>
<dbReference type="PANTHER" id="PTHR30290">
    <property type="entry name" value="PERIPLASMIC BINDING COMPONENT OF ABC TRANSPORTER"/>
    <property type="match status" value="1"/>
</dbReference>
<keyword evidence="4" id="KW-1185">Reference proteome</keyword>
<feature type="signal peptide" evidence="1">
    <location>
        <begin position="1"/>
        <end position="25"/>
    </location>
</feature>
<dbReference type="Gene3D" id="3.90.76.10">
    <property type="entry name" value="Dipeptide-binding Protein, Domain 1"/>
    <property type="match status" value="1"/>
</dbReference>
<gene>
    <name evidence="3" type="ORF">GCM10025881_30950</name>
</gene>
<sequence>MHIKRLAAITAAVAAAALVLTGCSAGGGSEVVSGTSISVAQNSAMTTMNAFTATNYSTYNSNPAYLYQGLLFNYYEQTKLTKNTAFGTYKKLSNDPLKVKYTINDGVKWTDGAPVDAADMILAWASSISKYNDPKGVNFGGVAAGSGLDKVTKTPTIGDDGRSITITFDSPWVDWEILPSIAPNVPSAVVWEEAGIDKKTGKDAQNAVVKAIKDNDTATLKKLAKVWKNGFDMTSTPKDKKLLTTFGPYKVQSLTKQYVTLVANPDYNWGPKPKIAKVTIRFIADQTAQVQALLNGELSVLYGQATADTVKALQGQKGIESTTTPTATYEHIDLTMDHGVFSPAAYGGDEQKALWVRQAFLKVLPRQEMLTRLITPLSSSAKLDDSALFLPGQPGYDDVIKSNGSSDYDKVDVEGAKALLAKAGVTNPVVKFAYANDNPRRASEFQLTQASAAQAGFKVVDVGKSGDEYFGANGLGSGKYDYDATVFAWQSTSGAVTGNEGAFKTKGGSNFQGFSNADVDKLWESIEGQTTDAAAIPDLKKIDGLLFKNAVTMPLFQLPDVSAWSSKISNVSDAPYSPNIFWNFWEWTEKK</sequence>
<dbReference type="InterPro" id="IPR000914">
    <property type="entry name" value="SBP_5_dom"/>
</dbReference>
<dbReference type="PIRSF" id="PIRSF002741">
    <property type="entry name" value="MppA"/>
    <property type="match status" value="1"/>
</dbReference>
<dbReference type="Proteomes" id="UP001157034">
    <property type="component" value="Unassembled WGS sequence"/>
</dbReference>
<evidence type="ECO:0000313" key="4">
    <source>
        <dbReference type="Proteomes" id="UP001157034"/>
    </source>
</evidence>
<dbReference type="SUPFAM" id="SSF53850">
    <property type="entry name" value="Periplasmic binding protein-like II"/>
    <property type="match status" value="1"/>
</dbReference>
<dbReference type="Pfam" id="PF00496">
    <property type="entry name" value="SBP_bac_5"/>
    <property type="match status" value="1"/>
</dbReference>
<dbReference type="InterPro" id="IPR030678">
    <property type="entry name" value="Peptide/Ni-bd"/>
</dbReference>
<dbReference type="Gene3D" id="3.40.190.10">
    <property type="entry name" value="Periplasmic binding protein-like II"/>
    <property type="match status" value="1"/>
</dbReference>
<dbReference type="Gene3D" id="3.10.105.10">
    <property type="entry name" value="Dipeptide-binding Protein, Domain 3"/>
    <property type="match status" value="1"/>
</dbReference>
<dbReference type="PANTHER" id="PTHR30290:SF65">
    <property type="entry name" value="MONOACYL PHOSPHATIDYLINOSITOL TETRAMANNOSIDE-BINDING PROTEIN LPQW-RELATED"/>
    <property type="match status" value="1"/>
</dbReference>
<name>A0ABQ6K980_9MICO</name>
<dbReference type="InterPro" id="IPR039424">
    <property type="entry name" value="SBP_5"/>
</dbReference>